<dbReference type="RefSeq" id="WP_120768952.1">
    <property type="nucleotide sequence ID" value="NZ_CP033169.1"/>
</dbReference>
<keyword evidence="3" id="KW-1185">Reference proteome</keyword>
<gene>
    <name evidence="2" type="ORF">D2962_10445</name>
</gene>
<evidence type="ECO:0000313" key="3">
    <source>
        <dbReference type="Proteomes" id="UP000280960"/>
    </source>
</evidence>
<name>A0A3G2R6D3_9FIRM</name>
<dbReference type="Proteomes" id="UP000280960">
    <property type="component" value="Chromosome"/>
</dbReference>
<sequence>MKLRMKFEKADPVKYISHLDMMRAFERAFRRGGLPLAFSEGFTPHPRLTFAPALSVGVTSSGEYLDAEFYEDIPAEEVISRLNSSLPEGLKVLKAGFSDDKYDLSKINAASYTVAVSGDFSKEDMEQTVKELLNQKQIIVDKVSKDKVRKVDIAPLIHCINVLSEDDGEVLLRMEVAVGQGGSVSPDMIIKELGKYLSEEIKVKHIHRENLFLKQEGINLPPL</sequence>
<reference evidence="2 3" key="1">
    <citation type="submission" date="2018-10" db="EMBL/GenBank/DDBJ databases">
        <authorList>
            <person name="Zhang X."/>
        </authorList>
    </citation>
    <scope>NUCLEOTIDE SEQUENCE [LARGE SCALE GENOMIC DNA]</scope>
    <source>
        <strain evidence="2 3">SK-G1</strain>
    </source>
</reference>
<proteinExistence type="predicted"/>
<evidence type="ECO:0000313" key="2">
    <source>
        <dbReference type="EMBL" id="AYO30969.1"/>
    </source>
</evidence>
<accession>A0A3G2R6D3</accession>
<dbReference type="KEGG" id="bacg:D2962_10445"/>
<dbReference type="EMBL" id="CP033169">
    <property type="protein sequence ID" value="AYO30969.1"/>
    <property type="molecule type" value="Genomic_DNA"/>
</dbReference>
<evidence type="ECO:0000259" key="1">
    <source>
        <dbReference type="Pfam" id="PF10105"/>
    </source>
</evidence>
<dbReference type="AlphaFoldDB" id="A0A3G2R6D3"/>
<feature type="domain" description="DUF2344" evidence="1">
    <location>
        <begin position="2"/>
        <end position="186"/>
    </location>
</feature>
<dbReference type="NCBIfam" id="TIGR03936">
    <property type="entry name" value="sam_1_link_chp"/>
    <property type="match status" value="1"/>
</dbReference>
<organism evidence="2 3">
    <name type="scientific">Biomaibacter acetigenes</name>
    <dbReference type="NCBI Taxonomy" id="2316383"/>
    <lineage>
        <taxon>Bacteria</taxon>
        <taxon>Bacillati</taxon>
        <taxon>Bacillota</taxon>
        <taxon>Clostridia</taxon>
        <taxon>Thermosediminibacterales</taxon>
        <taxon>Tepidanaerobacteraceae</taxon>
        <taxon>Biomaibacter</taxon>
    </lineage>
</organism>
<protein>
    <submittedName>
        <fullName evidence="2">DUF2344 domain-containing protein</fullName>
    </submittedName>
</protein>
<dbReference type="Pfam" id="PF10105">
    <property type="entry name" value="DUF2344"/>
    <property type="match status" value="1"/>
</dbReference>
<dbReference type="InterPro" id="IPR018768">
    <property type="entry name" value="DUF2344"/>
</dbReference>